<protein>
    <submittedName>
        <fullName evidence="1">Uncharacterized protein</fullName>
    </submittedName>
</protein>
<dbReference type="EMBL" id="VDDA01000003">
    <property type="protein sequence ID" value="TNC14384.1"/>
    <property type="molecule type" value="Genomic_DNA"/>
</dbReference>
<reference evidence="1 2" key="1">
    <citation type="submission" date="2019-06" db="EMBL/GenBank/DDBJ databases">
        <title>Genome of Methylobacterium sp. 17Sr1-39.</title>
        <authorList>
            <person name="Seo T."/>
        </authorList>
    </citation>
    <scope>NUCLEOTIDE SEQUENCE [LARGE SCALE GENOMIC DNA]</scope>
    <source>
        <strain evidence="1 2">17Sr1-39</strain>
    </source>
</reference>
<evidence type="ECO:0000313" key="2">
    <source>
        <dbReference type="Proteomes" id="UP000305267"/>
    </source>
</evidence>
<gene>
    <name evidence="1" type="ORF">FF100_09465</name>
</gene>
<dbReference type="AlphaFoldDB" id="A0A5C4LJA8"/>
<comment type="caution">
    <text evidence="1">The sequence shown here is derived from an EMBL/GenBank/DDBJ whole genome shotgun (WGS) entry which is preliminary data.</text>
</comment>
<keyword evidence="2" id="KW-1185">Reference proteome</keyword>
<accession>A0A5C4LJA8</accession>
<evidence type="ECO:0000313" key="1">
    <source>
        <dbReference type="EMBL" id="TNC14384.1"/>
    </source>
</evidence>
<proteinExistence type="predicted"/>
<name>A0A5C4LJA8_9HYPH</name>
<dbReference type="OrthoDB" id="1144014at2"/>
<organism evidence="1 2">
    <name type="scientific">Methylobacterium terricola</name>
    <dbReference type="NCBI Taxonomy" id="2583531"/>
    <lineage>
        <taxon>Bacteria</taxon>
        <taxon>Pseudomonadati</taxon>
        <taxon>Pseudomonadota</taxon>
        <taxon>Alphaproteobacteria</taxon>
        <taxon>Hyphomicrobiales</taxon>
        <taxon>Methylobacteriaceae</taxon>
        <taxon>Methylobacterium</taxon>
    </lineage>
</organism>
<dbReference type="Proteomes" id="UP000305267">
    <property type="component" value="Unassembled WGS sequence"/>
</dbReference>
<sequence>MASFAFVFLISTTGAALSQAGPAERPVLDCTEFSRTTDEAALAKRFGKENVVRGKLDGAEGETVPGTIVYPRDPARRLEISWWDTAKRRGLADITVKGKSEWLVRTPGTAQSTLGLRASLDLVEKANEKPFQLNGFGWDYGGYGMGWKGGRLDHPTGGCSLSVRFNPDPAVTGKALDRASGDKEFGSSDPVVRAVKPYVSSITLGWPEK</sequence>